<comment type="similarity">
    <text evidence="1">Belongs to the PPR family. PCMP-H subfamily.</text>
</comment>
<feature type="repeat" description="PPR" evidence="3">
    <location>
        <begin position="55"/>
        <end position="89"/>
    </location>
</feature>
<dbReference type="Pfam" id="PF20431">
    <property type="entry name" value="E_motif"/>
    <property type="match status" value="2"/>
</dbReference>
<dbReference type="InterPro" id="IPR032867">
    <property type="entry name" value="DYW_dom"/>
</dbReference>
<dbReference type="InterPro" id="IPR046960">
    <property type="entry name" value="PPR_At4g14850-like_plant"/>
</dbReference>
<dbReference type="InterPro" id="IPR002885">
    <property type="entry name" value="PPR_rpt"/>
</dbReference>
<keyword evidence="2" id="KW-0677">Repeat</keyword>
<comment type="caution">
    <text evidence="5">The sequence shown here is derived from an EMBL/GenBank/DDBJ whole genome shotgun (WGS) entry which is preliminary data.</text>
</comment>
<dbReference type="PROSITE" id="PS51375">
    <property type="entry name" value="PPR"/>
    <property type="match status" value="8"/>
</dbReference>
<dbReference type="InterPro" id="IPR011990">
    <property type="entry name" value="TPR-like_helical_dom_sf"/>
</dbReference>
<dbReference type="Proteomes" id="UP000775213">
    <property type="component" value="Unassembled WGS sequence"/>
</dbReference>
<gene>
    <name evidence="5" type="ORF">IEQ34_009271</name>
</gene>
<feature type="repeat" description="PPR" evidence="3">
    <location>
        <begin position="1055"/>
        <end position="1089"/>
    </location>
</feature>
<dbReference type="PANTHER" id="PTHR47926:SF365">
    <property type="entry name" value="DYW DOMAIN-CONTAINING PROTEIN"/>
    <property type="match status" value="1"/>
</dbReference>
<evidence type="ECO:0000256" key="1">
    <source>
        <dbReference type="ARBA" id="ARBA00006643"/>
    </source>
</evidence>
<organism evidence="5 6">
    <name type="scientific">Dendrobium chrysotoxum</name>
    <name type="common">Orchid</name>
    <dbReference type="NCBI Taxonomy" id="161865"/>
    <lineage>
        <taxon>Eukaryota</taxon>
        <taxon>Viridiplantae</taxon>
        <taxon>Streptophyta</taxon>
        <taxon>Embryophyta</taxon>
        <taxon>Tracheophyta</taxon>
        <taxon>Spermatophyta</taxon>
        <taxon>Magnoliopsida</taxon>
        <taxon>Liliopsida</taxon>
        <taxon>Asparagales</taxon>
        <taxon>Orchidaceae</taxon>
        <taxon>Epidendroideae</taxon>
        <taxon>Malaxideae</taxon>
        <taxon>Dendrobiinae</taxon>
        <taxon>Dendrobium</taxon>
    </lineage>
</organism>
<dbReference type="Pfam" id="PF13041">
    <property type="entry name" value="PPR_2"/>
    <property type="match status" value="1"/>
</dbReference>
<protein>
    <recommendedName>
        <fullName evidence="4">DYW domain-containing protein</fullName>
    </recommendedName>
</protein>
<feature type="repeat" description="PPR" evidence="3">
    <location>
        <begin position="427"/>
        <end position="457"/>
    </location>
</feature>
<dbReference type="InterPro" id="IPR046848">
    <property type="entry name" value="E_motif"/>
</dbReference>
<proteinExistence type="inferred from homology"/>
<feature type="repeat" description="PPR" evidence="3">
    <location>
        <begin position="917"/>
        <end position="947"/>
    </location>
</feature>
<dbReference type="Pfam" id="PF01535">
    <property type="entry name" value="PPR"/>
    <property type="match status" value="10"/>
</dbReference>
<evidence type="ECO:0000313" key="5">
    <source>
        <dbReference type="EMBL" id="KAH0461696.1"/>
    </source>
</evidence>
<feature type="repeat" description="PPR" evidence="3">
    <location>
        <begin position="361"/>
        <end position="391"/>
    </location>
</feature>
<reference evidence="5 6" key="1">
    <citation type="journal article" date="2021" name="Hortic Res">
        <title>Chromosome-scale assembly of the Dendrobium chrysotoxum genome enhances the understanding of orchid evolution.</title>
        <authorList>
            <person name="Zhang Y."/>
            <person name="Zhang G.Q."/>
            <person name="Zhang D."/>
            <person name="Liu X.D."/>
            <person name="Xu X.Y."/>
            <person name="Sun W.H."/>
            <person name="Yu X."/>
            <person name="Zhu X."/>
            <person name="Wang Z.W."/>
            <person name="Zhao X."/>
            <person name="Zhong W.Y."/>
            <person name="Chen H."/>
            <person name="Yin W.L."/>
            <person name="Huang T."/>
            <person name="Niu S.C."/>
            <person name="Liu Z.J."/>
        </authorList>
    </citation>
    <scope>NUCLEOTIDE SEQUENCE [LARGE SCALE GENOMIC DNA]</scope>
    <source>
        <strain evidence="5">Lindl</strain>
    </source>
</reference>
<name>A0AAV7GY77_DENCH</name>
<evidence type="ECO:0000256" key="3">
    <source>
        <dbReference type="PROSITE-ProRule" id="PRU00708"/>
    </source>
</evidence>
<dbReference type="GO" id="GO:0009451">
    <property type="term" value="P:RNA modification"/>
    <property type="evidence" value="ECO:0007669"/>
    <property type="project" value="InterPro"/>
</dbReference>
<feature type="domain" description="DYW" evidence="4">
    <location>
        <begin position="1133"/>
        <end position="1227"/>
    </location>
</feature>
<dbReference type="FunFam" id="1.25.40.10:FF:001093">
    <property type="entry name" value="Pentatricopeptide repeat-containing protein At2g34400"/>
    <property type="match status" value="1"/>
</dbReference>
<evidence type="ECO:0000313" key="6">
    <source>
        <dbReference type="Proteomes" id="UP000775213"/>
    </source>
</evidence>
<feature type="repeat" description="PPR" evidence="3">
    <location>
        <begin position="288"/>
        <end position="322"/>
    </location>
</feature>
<dbReference type="PANTHER" id="PTHR47926">
    <property type="entry name" value="PENTATRICOPEPTIDE REPEAT-CONTAINING PROTEIN"/>
    <property type="match status" value="1"/>
</dbReference>
<keyword evidence="6" id="KW-1185">Reference proteome</keyword>
<sequence>MRNVTLHLSNYAELSSLLSNCGREKHHRFGSSIHAAIIKNNNRFSVNNLTDPRNVLVVWNSLITMYSKCDQLQDAAKVFDEMPLKDTVSWNSMISGCFLKEQFSRGFQYFKRMLILKKCRYDQATLTTVVSICTNPELWYACSMLHSLIISSGFESVVQVGNALITGYFRCGCPLSSRKVFDAMVERNVITWTAMVSGLAQGQLFNESLLLFREILRAEEANSMTYASSLLACSGLRTLSEGRQIHGRIEKSGLLSDLHVESALMDMYSKCGMIEDALQVFHSCVEPDEVFLTVMLVSFAQNGMEERAFEMFAELIGKGIVIDENMVSAVLGAFGCSSRPFALALGKQIHSLIVKKCFLSNIYVCNGLINMYSKCGELKDSIKLFNLMQYRNSVSWNSMIAAFGRHGYGSEALQLYQEMLSNGTAPNDITYLSLLHACSHAGSVEKGIELLRSMISCHRITPRVEHYACIVDMLGRAGQLHEAMSLTEELNVESNALLWQALLGACGIHGDLEMGRYAAEQLVMMTPDCTSAYVLLSNIYSAEGRWEDRARIIKKMKEKGAKKETGVSWIELGKKFHSFVVDDDLHPHAESIYEVLDELIALTRDEENMPDETEALVRPLMGKDLELFFSLLLPTWTLEQHEQIYMEGALHCMTIGPDMWLSAESFSVMASTHPSLHLSHPTPDIFAWNCLLRSHHTPVSLYPRILRHGSRPDSFTFPLLLSSVSLITPHLLSSLLPQLHAHIHLYGLFHHPHVLSSLISSYSALPSDLLLFLSLPLPLHDLPTSNSLLSSLLRAGHLLPARKLFDQIPHRNVLSWSSLIHGHANLGQPRAALSLFNAMLADPRAPPPNLFTLSSVLAACARLGALHHGLWTHGFISRRGLSINAVVATSLIDMYSKCGRVQHARTVFEELAPQIRDATAWTAMISCLAVHGLAREALAMFDDMVRNTSLTPNSVTLLAVLQACVHGGLVREGERYFAAMSPDFGIAPSIEHFGCMVDLYARAGLIGRAWSTVRSMPMPPDSLIWGALLGGSRTHGDILTCQAAIKGLFEIEPENSAAYVLLSNVYAKMGKWDEVSSIRRLMEKNSVKKTPGCSSIEVDGQFHEFYAGDISALEAEELYLMVEEMMRRLRRVGYVGNTGEVLLDLEGEDEAKELALSTHSEKLAVAFGLMKTTEGTEIRVVKNLRICVDCHEAIRLVSRVYAREISVRDCNRFHHFKDGNCSCKNYW</sequence>
<feature type="repeat" description="PPR" evidence="3">
    <location>
        <begin position="812"/>
        <end position="846"/>
    </location>
</feature>
<dbReference type="AlphaFoldDB" id="A0AAV7GY77"/>
<dbReference type="GO" id="GO:0003729">
    <property type="term" value="F:mRNA binding"/>
    <property type="evidence" value="ECO:0007669"/>
    <property type="project" value="UniProtKB-ARBA"/>
</dbReference>
<dbReference type="Gene3D" id="1.25.40.10">
    <property type="entry name" value="Tetratricopeptide repeat domain"/>
    <property type="match status" value="7"/>
</dbReference>
<dbReference type="EMBL" id="JAGFBR010000009">
    <property type="protein sequence ID" value="KAH0461696.1"/>
    <property type="molecule type" value="Genomic_DNA"/>
</dbReference>
<evidence type="ECO:0000256" key="2">
    <source>
        <dbReference type="ARBA" id="ARBA00022737"/>
    </source>
</evidence>
<accession>A0AAV7GY77</accession>
<evidence type="ECO:0000259" key="4">
    <source>
        <dbReference type="Pfam" id="PF14432"/>
    </source>
</evidence>
<feature type="repeat" description="PPR" evidence="3">
    <location>
        <begin position="392"/>
        <end position="426"/>
    </location>
</feature>
<dbReference type="FunFam" id="1.25.40.10:FF:000690">
    <property type="entry name" value="Pentatricopeptide repeat-containing protein"/>
    <property type="match status" value="1"/>
</dbReference>
<dbReference type="Pfam" id="PF14432">
    <property type="entry name" value="DYW_deaminase"/>
    <property type="match status" value="1"/>
</dbReference>
<dbReference type="GO" id="GO:0008270">
    <property type="term" value="F:zinc ion binding"/>
    <property type="evidence" value="ECO:0007669"/>
    <property type="project" value="InterPro"/>
</dbReference>
<dbReference type="NCBIfam" id="TIGR00756">
    <property type="entry name" value="PPR"/>
    <property type="match status" value="7"/>
</dbReference>